<dbReference type="InterPro" id="IPR036291">
    <property type="entry name" value="NAD(P)-bd_dom_sf"/>
</dbReference>
<dbReference type="SUPFAM" id="SSF51735">
    <property type="entry name" value="NAD(P)-binding Rossmann-fold domains"/>
    <property type="match status" value="1"/>
</dbReference>
<dbReference type="Gene3D" id="3.40.50.720">
    <property type="entry name" value="NAD(P)-binding Rossmann-like Domain"/>
    <property type="match status" value="1"/>
</dbReference>
<evidence type="ECO:0000313" key="4">
    <source>
        <dbReference type="Proteomes" id="UP000233534"/>
    </source>
</evidence>
<evidence type="ECO:0000256" key="1">
    <source>
        <dbReference type="ARBA" id="ARBA00023027"/>
    </source>
</evidence>
<sequence>MCIAFFVQRYLFTLIKLFSYICYMGRGDMMNILVTGGAGIGSHLCKELLKRKCNVVVVDNFDNLYSPKIKENNIIDIKNFMYCKNIIQDAFKVIKCDIRDIFKINQIFSEEKTDIVVHLAAMAGVRPSITDPLTYTDVNVKGTVNLLEMCKKYKVNKFVFASSSSVYGNNDKVPFSEEDSAGCPISPYAASKRAGELFCYTYHQLFNIDVAALRFFTVYGPGQRPDLAIHKFTKLIFDGEEIPFYGDGLSERDYTYIDDIIDGIIRTIEWINKENGRFEIFNLGKSHTVSLKTMVELLERSIGKKAVIKKLPAQSGDVKRTCADIKKAREILGYNPSTDIETGINRFIEWYIKICL</sequence>
<gene>
    <name evidence="3" type="primary">strE1</name>
    <name evidence="3" type="ORF">HVS_06220</name>
</gene>
<dbReference type="Pfam" id="PF16363">
    <property type="entry name" value="GDP_Man_Dehyd"/>
    <property type="match status" value="1"/>
</dbReference>
<keyword evidence="1" id="KW-0520">NAD</keyword>
<protein>
    <submittedName>
        <fullName evidence="3">dTDP-glucose 4,6-dehydratase</fullName>
        <ecNumber evidence="3">4.2.1.46</ecNumber>
    </submittedName>
</protein>
<dbReference type="KEGG" id="hsc:HVS_06220"/>
<keyword evidence="4" id="KW-1185">Reference proteome</keyword>
<accession>A0A2K9ENV4</accession>
<proteinExistence type="predicted"/>
<dbReference type="GO" id="GO:0008460">
    <property type="term" value="F:dTDP-glucose 4,6-dehydratase activity"/>
    <property type="evidence" value="ECO:0007669"/>
    <property type="project" value="UniProtKB-EC"/>
</dbReference>
<dbReference type="EMBL" id="CP025197">
    <property type="protein sequence ID" value="AUG57170.1"/>
    <property type="molecule type" value="Genomic_DNA"/>
</dbReference>
<organism evidence="3 4">
    <name type="scientific">Acetivibrio saccincola</name>
    <dbReference type="NCBI Taxonomy" id="1677857"/>
    <lineage>
        <taxon>Bacteria</taxon>
        <taxon>Bacillati</taxon>
        <taxon>Bacillota</taxon>
        <taxon>Clostridia</taxon>
        <taxon>Eubacteriales</taxon>
        <taxon>Oscillospiraceae</taxon>
        <taxon>Acetivibrio</taxon>
    </lineage>
</organism>
<dbReference type="AlphaFoldDB" id="A0A2K9ENV4"/>
<evidence type="ECO:0000259" key="2">
    <source>
        <dbReference type="Pfam" id="PF16363"/>
    </source>
</evidence>
<dbReference type="InterPro" id="IPR016040">
    <property type="entry name" value="NAD(P)-bd_dom"/>
</dbReference>
<dbReference type="EC" id="4.2.1.46" evidence="3"/>
<feature type="domain" description="NAD(P)-binding" evidence="2">
    <location>
        <begin position="33"/>
        <end position="346"/>
    </location>
</feature>
<dbReference type="Gene3D" id="3.90.25.10">
    <property type="entry name" value="UDP-galactose 4-epimerase, domain 1"/>
    <property type="match status" value="1"/>
</dbReference>
<dbReference type="Proteomes" id="UP000233534">
    <property type="component" value="Chromosome"/>
</dbReference>
<name>A0A2K9ENV4_9FIRM</name>
<keyword evidence="3" id="KW-0456">Lyase</keyword>
<dbReference type="PANTHER" id="PTHR43574">
    <property type="entry name" value="EPIMERASE-RELATED"/>
    <property type="match status" value="1"/>
</dbReference>
<dbReference type="PRINTS" id="PR01713">
    <property type="entry name" value="NUCEPIMERASE"/>
</dbReference>
<evidence type="ECO:0000313" key="3">
    <source>
        <dbReference type="EMBL" id="AUG57170.1"/>
    </source>
</evidence>
<reference evidence="3 4" key="1">
    <citation type="submission" date="2017-12" db="EMBL/GenBank/DDBJ databases">
        <title>Complete genome sequence of Herbivorax saccincola GGR1, a novel Cellulosome-producing hydrolytic bacterium in a thermophilic biogas plant, established by Illumina and Nanopore MinION sequencing.</title>
        <authorList>
            <person name="Pechtl A."/>
            <person name="Ruckert C."/>
            <person name="Koeck D.E."/>
            <person name="Maus I."/>
            <person name="Winkler A."/>
            <person name="Kalinowski J."/>
            <person name="Puhler A."/>
            <person name="Schwarz W.W."/>
            <person name="Zverlov V.V."/>
            <person name="Schluter A."/>
            <person name="Liebl W."/>
        </authorList>
    </citation>
    <scope>NUCLEOTIDE SEQUENCE [LARGE SCALE GENOMIC DNA]</scope>
    <source>
        <strain evidence="4">SR1</strain>
    </source>
</reference>